<dbReference type="PANTHER" id="PTHR31170">
    <property type="entry name" value="BNAC04G53230D PROTEIN"/>
    <property type="match status" value="1"/>
</dbReference>
<keyword evidence="1" id="KW-1133">Transmembrane helix</keyword>
<keyword evidence="1" id="KW-0812">Transmembrane</keyword>
<dbReference type="KEGG" id="sind:105171287"/>
<proteinExistence type="predicted"/>
<dbReference type="Pfam" id="PF03140">
    <property type="entry name" value="DUF247"/>
    <property type="match status" value="2"/>
</dbReference>
<evidence type="ECO:0000313" key="3">
    <source>
        <dbReference type="RefSeq" id="XP_011090651.2"/>
    </source>
</evidence>
<feature type="transmembrane region" description="Helical" evidence="1">
    <location>
        <begin position="464"/>
        <end position="486"/>
    </location>
</feature>
<dbReference type="InterPro" id="IPR004158">
    <property type="entry name" value="DUF247_pln"/>
</dbReference>
<keyword evidence="1" id="KW-0472">Membrane</keyword>
<accession>A0A6I9TZP5</accession>
<evidence type="ECO:0000256" key="1">
    <source>
        <dbReference type="SAM" id="Phobius"/>
    </source>
</evidence>
<dbReference type="PANTHER" id="PTHR31170:SF17">
    <property type="match status" value="1"/>
</dbReference>
<name>A0A6I9TZP5_SESIN</name>
<dbReference type="GeneID" id="105171287"/>
<gene>
    <name evidence="3" type="primary">LOC105171287</name>
</gene>
<dbReference type="AlphaFoldDB" id="A0A6I9TZP5"/>
<dbReference type="OrthoDB" id="672127at2759"/>
<reference evidence="3" key="1">
    <citation type="submission" date="2025-08" db="UniProtKB">
        <authorList>
            <consortium name="RefSeq"/>
        </authorList>
    </citation>
    <scope>IDENTIFICATION</scope>
</reference>
<evidence type="ECO:0000313" key="2">
    <source>
        <dbReference type="Proteomes" id="UP000504604"/>
    </source>
</evidence>
<dbReference type="RefSeq" id="XP_011090651.2">
    <property type="nucleotide sequence ID" value="XM_011092349.2"/>
</dbReference>
<protein>
    <submittedName>
        <fullName evidence="3">UPF0481 protein At3g47200</fullName>
    </submittedName>
</protein>
<organism evidence="2 3">
    <name type="scientific">Sesamum indicum</name>
    <name type="common">Oriental sesame</name>
    <name type="synonym">Sesamum orientale</name>
    <dbReference type="NCBI Taxonomy" id="4182"/>
    <lineage>
        <taxon>Eukaryota</taxon>
        <taxon>Viridiplantae</taxon>
        <taxon>Streptophyta</taxon>
        <taxon>Embryophyta</taxon>
        <taxon>Tracheophyta</taxon>
        <taxon>Spermatophyta</taxon>
        <taxon>Magnoliopsida</taxon>
        <taxon>eudicotyledons</taxon>
        <taxon>Gunneridae</taxon>
        <taxon>Pentapetalae</taxon>
        <taxon>asterids</taxon>
        <taxon>lamiids</taxon>
        <taxon>Lamiales</taxon>
        <taxon>Pedaliaceae</taxon>
        <taxon>Sesamum</taxon>
    </lineage>
</organism>
<sequence length="492" mass="56519">MAGEINPGDIVNRIIKKLGNLPSGYPNPRTFIHNFRSVVERDNVYDPEIVAIGFYNHQKDYLKDMENFKLIYLKRFLGRNKYESDNNVNDVPVKESASSTNINVTASSSVKQSACSSVKVEGHVKESAESSVNAVVCENKNADKIVKAVVGMEERARKWYGGRTDRARGSDFVEMLVIDGCFLIELLRCYGLDNWRDPNDPIFRHESILSQLRHDIVLNENQLPFFVLNDLFEMTKSKDPKDDLIHLTLCFVEGMFLDLSIPGNLKFVKPDHLLGLIHDVWVLPFATNNVERNNQAAIGKWENINSASELQKTGIDFKISQDFNSLMDITFARKCLGAKLKIPQLNIYYETESQIRNLVAYEQYLPDGNPRYVSDYTFFLHCLINTSNDVELLRRSGIIGNWLGNDEEVSLMFNRLGKSILTSSKFSYSKIFSEVNMHYHSHRKKWWAELWREYFDGPWACAKFLAALTLLGLAISQTIFTIYPYYHPRKDS</sequence>
<dbReference type="Gramene" id="SIN_1009970.t">
    <property type="protein sequence ID" value="SIN_1009970.t.cds1"/>
    <property type="gene ID" value="SIN_1009970"/>
</dbReference>
<keyword evidence="2" id="KW-1185">Reference proteome</keyword>
<dbReference type="Proteomes" id="UP000504604">
    <property type="component" value="Linkage group LG10"/>
</dbReference>
<dbReference type="InParanoid" id="A0A6I9TZP5"/>